<accession>A0A2H1VU06</accession>
<reference evidence="1" key="1">
    <citation type="submission" date="2016-07" db="EMBL/GenBank/DDBJ databases">
        <authorList>
            <person name="Bretaudeau A."/>
        </authorList>
    </citation>
    <scope>NUCLEOTIDE SEQUENCE</scope>
    <source>
        <strain evidence="1">Rice</strain>
        <tissue evidence="1">Whole body</tissue>
    </source>
</reference>
<dbReference type="EMBL" id="ODYU01004450">
    <property type="protein sequence ID" value="SOQ44331.1"/>
    <property type="molecule type" value="Genomic_DNA"/>
</dbReference>
<organism evidence="1">
    <name type="scientific">Spodoptera frugiperda</name>
    <name type="common">Fall armyworm</name>
    <dbReference type="NCBI Taxonomy" id="7108"/>
    <lineage>
        <taxon>Eukaryota</taxon>
        <taxon>Metazoa</taxon>
        <taxon>Ecdysozoa</taxon>
        <taxon>Arthropoda</taxon>
        <taxon>Hexapoda</taxon>
        <taxon>Insecta</taxon>
        <taxon>Pterygota</taxon>
        <taxon>Neoptera</taxon>
        <taxon>Endopterygota</taxon>
        <taxon>Lepidoptera</taxon>
        <taxon>Glossata</taxon>
        <taxon>Ditrysia</taxon>
        <taxon>Noctuoidea</taxon>
        <taxon>Noctuidae</taxon>
        <taxon>Amphipyrinae</taxon>
        <taxon>Spodoptera</taxon>
    </lineage>
</organism>
<dbReference type="AlphaFoldDB" id="A0A2H1VU06"/>
<name>A0A2H1VU06_SPOFR</name>
<protein>
    <submittedName>
        <fullName evidence="1">SFRICE_029123</fullName>
    </submittedName>
</protein>
<sequence length="130" mass="14766">MVSNRRRQWTLETPEALQRHYKYVAGLLGVRNLRVVGESGLGRWVLEPPVTTFTQRKRCFTSVFCSAVVSLRSSRHILWESHASARMGQLDRSDTTAEQKTDVKQRLRCVSEVTGSPISLSQSPIPQQHC</sequence>
<proteinExistence type="predicted"/>
<evidence type="ECO:0000313" key="1">
    <source>
        <dbReference type="EMBL" id="SOQ44331.1"/>
    </source>
</evidence>
<gene>
    <name evidence="1" type="ORF">SFRICE_029123</name>
</gene>